<dbReference type="Proteomes" id="UP000823913">
    <property type="component" value="Unassembled WGS sequence"/>
</dbReference>
<dbReference type="SUPFAM" id="SSF103473">
    <property type="entry name" value="MFS general substrate transporter"/>
    <property type="match status" value="1"/>
</dbReference>
<keyword evidence="3" id="KW-0813">Transport</keyword>
<accession>A0A9D1J904</accession>
<keyword evidence="4 7" id="KW-0812">Transmembrane</keyword>
<evidence type="ECO:0000313" key="8">
    <source>
        <dbReference type="EMBL" id="HIR67219.1"/>
    </source>
</evidence>
<evidence type="ECO:0000256" key="5">
    <source>
        <dbReference type="ARBA" id="ARBA00022989"/>
    </source>
</evidence>
<protein>
    <submittedName>
        <fullName evidence="8">MFS transporter</fullName>
    </submittedName>
</protein>
<dbReference type="EMBL" id="DVHK01000087">
    <property type="protein sequence ID" value="HIR67219.1"/>
    <property type="molecule type" value="Genomic_DNA"/>
</dbReference>
<feature type="transmembrane region" description="Helical" evidence="7">
    <location>
        <begin position="99"/>
        <end position="122"/>
    </location>
</feature>
<feature type="transmembrane region" description="Helical" evidence="7">
    <location>
        <begin position="279"/>
        <end position="298"/>
    </location>
</feature>
<evidence type="ECO:0000313" key="9">
    <source>
        <dbReference type="Proteomes" id="UP000823913"/>
    </source>
</evidence>
<dbReference type="GO" id="GO:0022857">
    <property type="term" value="F:transmembrane transporter activity"/>
    <property type="evidence" value="ECO:0007669"/>
    <property type="project" value="InterPro"/>
</dbReference>
<dbReference type="InterPro" id="IPR051788">
    <property type="entry name" value="MFS_Transporter"/>
</dbReference>
<feature type="transmembrane region" description="Helical" evidence="7">
    <location>
        <begin position="338"/>
        <end position="361"/>
    </location>
</feature>
<dbReference type="Gene3D" id="1.20.1250.20">
    <property type="entry name" value="MFS general substrate transporter like domains"/>
    <property type="match status" value="2"/>
</dbReference>
<feature type="transmembrane region" description="Helical" evidence="7">
    <location>
        <begin position="250"/>
        <end position="267"/>
    </location>
</feature>
<evidence type="ECO:0000256" key="4">
    <source>
        <dbReference type="ARBA" id="ARBA00022692"/>
    </source>
</evidence>
<comment type="similarity">
    <text evidence="2">Belongs to the major facilitator superfamily.</text>
</comment>
<organism evidence="8 9">
    <name type="scientific">Candidatus Coproplasma avicola</name>
    <dbReference type="NCBI Taxonomy" id="2840744"/>
    <lineage>
        <taxon>Bacteria</taxon>
        <taxon>Bacillati</taxon>
        <taxon>Bacillota</taxon>
        <taxon>Clostridia</taxon>
        <taxon>Eubacteriales</taxon>
        <taxon>Candidatus Coproplasma</taxon>
    </lineage>
</organism>
<name>A0A9D1J904_9FIRM</name>
<feature type="transmembrane region" description="Helical" evidence="7">
    <location>
        <begin position="367"/>
        <end position="389"/>
    </location>
</feature>
<evidence type="ECO:0000256" key="6">
    <source>
        <dbReference type="ARBA" id="ARBA00023136"/>
    </source>
</evidence>
<dbReference type="GO" id="GO:0005886">
    <property type="term" value="C:plasma membrane"/>
    <property type="evidence" value="ECO:0007669"/>
    <property type="project" value="UniProtKB-SubCell"/>
</dbReference>
<evidence type="ECO:0000256" key="1">
    <source>
        <dbReference type="ARBA" id="ARBA00004651"/>
    </source>
</evidence>
<sequence>MKALGVRHTKIACYTGYVTQAIIVNFAPLLFVTFNTQYNISLTLIGTMITVNFGMQLLIDLLSSKFVDKIGYQPCMVAAHLFAGGGLLLLAFLPDVLPVPAVGLFIASAVYAVGGGLIEVLVSPVIEACPSENKKSEMGLLHSFYSWGLVAVVALSTLYFVLAGIENWQILACVWAAVPFLNAVCFLFVPLFKPVEEGKGMSVGALLKSRMFWLFVLLMLCAGSCENAVSQWASAFAESGLKVSKTLGDLLGPCLFAVCMGISRVLFAKFGAKLHIKPALMISAAGCVGGYALCAFAPQSAAWLGLVGCGIVGFCVSIMWPGTLSFASATIPKGGTALFALLALAGDVGCMSGPSAVGAIADGFGGSIQAGIAFGIFFPVVMFVAVALYREKKRTAASEEENVGDDAGKTEQ</sequence>
<feature type="transmembrane region" description="Helical" evidence="7">
    <location>
        <begin position="12"/>
        <end position="34"/>
    </location>
</feature>
<feature type="transmembrane region" description="Helical" evidence="7">
    <location>
        <begin position="168"/>
        <end position="192"/>
    </location>
</feature>
<evidence type="ECO:0000256" key="3">
    <source>
        <dbReference type="ARBA" id="ARBA00022448"/>
    </source>
</evidence>
<comment type="subcellular location">
    <subcellularLocation>
        <location evidence="1">Cell membrane</location>
        <topology evidence="1">Multi-pass membrane protein</topology>
    </subcellularLocation>
</comment>
<feature type="transmembrane region" description="Helical" evidence="7">
    <location>
        <begin position="304"/>
        <end position="326"/>
    </location>
</feature>
<dbReference type="AlphaFoldDB" id="A0A9D1J904"/>
<feature type="transmembrane region" description="Helical" evidence="7">
    <location>
        <begin position="143"/>
        <end position="162"/>
    </location>
</feature>
<feature type="transmembrane region" description="Helical" evidence="7">
    <location>
        <begin position="40"/>
        <end position="62"/>
    </location>
</feature>
<keyword evidence="6 7" id="KW-0472">Membrane</keyword>
<dbReference type="InterPro" id="IPR036259">
    <property type="entry name" value="MFS_trans_sf"/>
</dbReference>
<reference evidence="8" key="1">
    <citation type="submission" date="2020-10" db="EMBL/GenBank/DDBJ databases">
        <authorList>
            <person name="Gilroy R."/>
        </authorList>
    </citation>
    <scope>NUCLEOTIDE SEQUENCE</scope>
    <source>
        <strain evidence="8">ChiW16-3235</strain>
    </source>
</reference>
<evidence type="ECO:0000256" key="7">
    <source>
        <dbReference type="SAM" id="Phobius"/>
    </source>
</evidence>
<reference evidence="8" key="2">
    <citation type="journal article" date="2021" name="PeerJ">
        <title>Extensive microbial diversity within the chicken gut microbiome revealed by metagenomics and culture.</title>
        <authorList>
            <person name="Gilroy R."/>
            <person name="Ravi A."/>
            <person name="Getino M."/>
            <person name="Pursley I."/>
            <person name="Horton D.L."/>
            <person name="Alikhan N.F."/>
            <person name="Baker D."/>
            <person name="Gharbi K."/>
            <person name="Hall N."/>
            <person name="Watson M."/>
            <person name="Adriaenssens E.M."/>
            <person name="Foster-Nyarko E."/>
            <person name="Jarju S."/>
            <person name="Secka A."/>
            <person name="Antonio M."/>
            <person name="Oren A."/>
            <person name="Chaudhuri R.R."/>
            <person name="La Ragione R."/>
            <person name="Hildebrand F."/>
            <person name="Pallen M.J."/>
        </authorList>
    </citation>
    <scope>NUCLEOTIDE SEQUENCE</scope>
    <source>
        <strain evidence="8">ChiW16-3235</strain>
    </source>
</reference>
<proteinExistence type="inferred from homology"/>
<dbReference type="Pfam" id="PF07690">
    <property type="entry name" value="MFS_1"/>
    <property type="match status" value="1"/>
</dbReference>
<dbReference type="PANTHER" id="PTHR23514:SF3">
    <property type="entry name" value="BYPASS OF STOP CODON PROTEIN 6"/>
    <property type="match status" value="1"/>
</dbReference>
<feature type="transmembrane region" description="Helical" evidence="7">
    <location>
        <begin position="212"/>
        <end position="230"/>
    </location>
</feature>
<comment type="caution">
    <text evidence="8">The sequence shown here is derived from an EMBL/GenBank/DDBJ whole genome shotgun (WGS) entry which is preliminary data.</text>
</comment>
<keyword evidence="5 7" id="KW-1133">Transmembrane helix</keyword>
<gene>
    <name evidence="8" type="ORF">IAB94_04105</name>
</gene>
<dbReference type="PANTHER" id="PTHR23514">
    <property type="entry name" value="BYPASS OF STOP CODON PROTEIN 6"/>
    <property type="match status" value="1"/>
</dbReference>
<dbReference type="InterPro" id="IPR011701">
    <property type="entry name" value="MFS"/>
</dbReference>
<evidence type="ECO:0000256" key="2">
    <source>
        <dbReference type="ARBA" id="ARBA00008335"/>
    </source>
</evidence>
<feature type="transmembrane region" description="Helical" evidence="7">
    <location>
        <begin position="74"/>
        <end position="93"/>
    </location>
</feature>